<keyword evidence="2" id="KW-0808">Transferase</keyword>
<sequence>MALYLDTADLNAWDALMPTGLFHGITTNPLLAARAGLDYPAIDWAQIATRARDLGAKELHAQVYGPVESYIDWAGRLYDAGRMAGIETVVKIPLVEPAVRVTGAIRALGGRVLMTACYDPKQMFVANALGADFIAPYFGRMDAAGMDAYGALAQMKAIQGTGEKRCTILVASLRSPEQMVQLAAEGQDTFTISPAVAQALLDDANSAAAYAEFEATVAG</sequence>
<evidence type="ECO:0000313" key="2">
    <source>
        <dbReference type="EMBL" id="ASM71124.1"/>
    </source>
</evidence>
<dbReference type="Pfam" id="PF00923">
    <property type="entry name" value="TAL_FSA"/>
    <property type="match status" value="1"/>
</dbReference>
<dbReference type="OrthoDB" id="9807051at2"/>
<dbReference type="InterPro" id="IPR013785">
    <property type="entry name" value="Aldolase_TIM"/>
</dbReference>
<dbReference type="Proteomes" id="UP000199754">
    <property type="component" value="Chromosome"/>
</dbReference>
<accession>A0A221JWL8</accession>
<evidence type="ECO:0000313" key="3">
    <source>
        <dbReference type="Proteomes" id="UP000199754"/>
    </source>
</evidence>
<dbReference type="PANTHER" id="PTHR10683:SF40">
    <property type="entry name" value="FRUCTOSE-6-PHOSPHATE ALDOLASE 1-RELATED"/>
    <property type="match status" value="1"/>
</dbReference>
<dbReference type="GO" id="GO:0005975">
    <property type="term" value="P:carbohydrate metabolic process"/>
    <property type="evidence" value="ECO:0007669"/>
    <property type="project" value="InterPro"/>
</dbReference>
<dbReference type="GO" id="GO:0004801">
    <property type="term" value="F:transaldolase activity"/>
    <property type="evidence" value="ECO:0007669"/>
    <property type="project" value="UniProtKB-EC"/>
</dbReference>
<keyword evidence="1" id="KW-0704">Schiff base</keyword>
<keyword evidence="3" id="KW-1185">Reference proteome</keyword>
<dbReference type="Gene3D" id="3.20.20.70">
    <property type="entry name" value="Aldolase class I"/>
    <property type="match status" value="1"/>
</dbReference>
<dbReference type="InterPro" id="IPR001585">
    <property type="entry name" value="TAL/FSA"/>
</dbReference>
<dbReference type="KEGG" id="spse:SULPSESMR1_00289"/>
<dbReference type="EC" id="2.2.1.2" evidence="2"/>
<reference evidence="2 3" key="1">
    <citation type="submission" date="2017-07" db="EMBL/GenBank/DDBJ databases">
        <title>Genome Sequence of Sulfitobacter pseudonitzschiae Strain SMR1 Isolated from a culture of the Diatom Skeletonema marinoi.</title>
        <authorList>
            <person name="Topel M."/>
            <person name="Pinder M.I.M."/>
            <person name="Johansson O.N."/>
            <person name="Kourtchenko O."/>
            <person name="Godhe A."/>
            <person name="Clarke A.K."/>
        </authorList>
    </citation>
    <scope>NUCLEOTIDE SEQUENCE [LARGE SCALE GENOMIC DNA]</scope>
    <source>
        <strain evidence="2 3">SMR1</strain>
    </source>
</reference>
<evidence type="ECO:0000256" key="1">
    <source>
        <dbReference type="ARBA" id="ARBA00023270"/>
    </source>
</evidence>
<dbReference type="AlphaFoldDB" id="A0A221JWL8"/>
<dbReference type="RefSeq" id="WP_089419227.1">
    <property type="nucleotide sequence ID" value="NZ_CP022415.1"/>
</dbReference>
<gene>
    <name evidence="2" type="primary">tal</name>
    <name evidence="2" type="ORF">SULPSESMR1_00289</name>
</gene>
<proteinExistence type="predicted"/>
<dbReference type="SUPFAM" id="SSF51569">
    <property type="entry name" value="Aldolase"/>
    <property type="match status" value="1"/>
</dbReference>
<protein>
    <submittedName>
        <fullName evidence="2">Transaldolase</fullName>
        <ecNumber evidence="2">2.2.1.2</ecNumber>
    </submittedName>
</protein>
<dbReference type="EMBL" id="CP022415">
    <property type="protein sequence ID" value="ASM71124.1"/>
    <property type="molecule type" value="Genomic_DNA"/>
</dbReference>
<name>A0A221JWL8_9RHOB</name>
<dbReference type="PANTHER" id="PTHR10683">
    <property type="entry name" value="TRANSALDOLASE"/>
    <property type="match status" value="1"/>
</dbReference>
<organism evidence="2 3">
    <name type="scientific">Pseudosulfitobacter pseudonitzschiae</name>
    <dbReference type="NCBI Taxonomy" id="1402135"/>
    <lineage>
        <taxon>Bacteria</taxon>
        <taxon>Pseudomonadati</taxon>
        <taxon>Pseudomonadota</taxon>
        <taxon>Alphaproteobacteria</taxon>
        <taxon>Rhodobacterales</taxon>
        <taxon>Roseobacteraceae</taxon>
        <taxon>Pseudosulfitobacter</taxon>
    </lineage>
</organism>
<dbReference type="STRING" id="1402135.SAMN05444149_102294"/>